<dbReference type="Proteomes" id="UP000232323">
    <property type="component" value="Unassembled WGS sequence"/>
</dbReference>
<comment type="caution">
    <text evidence="2">The sequence shown here is derived from an EMBL/GenBank/DDBJ whole genome shotgun (WGS) entry which is preliminary data.</text>
</comment>
<proteinExistence type="predicted"/>
<dbReference type="OrthoDB" id="18487at2759"/>
<name>A0A250XTA6_9CHLO</name>
<gene>
    <name evidence="2" type="ORF">CEUSTIGMA_g13707.t1</name>
</gene>
<reference evidence="2 3" key="1">
    <citation type="submission" date="2017-08" db="EMBL/GenBank/DDBJ databases">
        <title>Acidophilic green algal genome provides insights into adaptation to an acidic environment.</title>
        <authorList>
            <person name="Hirooka S."/>
            <person name="Hirose Y."/>
            <person name="Kanesaki Y."/>
            <person name="Higuchi S."/>
            <person name="Fujiwara T."/>
            <person name="Onuma R."/>
            <person name="Era A."/>
            <person name="Ohbayashi R."/>
            <person name="Uzuka A."/>
            <person name="Nozaki H."/>
            <person name="Yoshikawa H."/>
            <person name="Miyagishima S.Y."/>
        </authorList>
    </citation>
    <scope>NUCLEOTIDE SEQUENCE [LARGE SCALE GENOMIC DNA]</scope>
    <source>
        <strain evidence="2 3">NIES-2499</strain>
    </source>
</reference>
<dbReference type="AlphaFoldDB" id="A0A250XTA6"/>
<evidence type="ECO:0008006" key="4">
    <source>
        <dbReference type="Google" id="ProtNLM"/>
    </source>
</evidence>
<sequence length="189" mass="21294">MIVSNLILFLSTSIIASSHALTIPRSLLSINTSQYKSFNQFSSLSLSCPVGCTQLGNCNLETGTCECPWPRRGPTCEKDPLSLCYDDPTNHTVPSCGIWAPKNCECYKKCQDLHCQDSNGDVFDCEHELGGKIGEARCFLYRNRPVDQQVSAIPRRGVDEVDWYRLPTHGWYEWTEGKPRQSDKLPTEQ</sequence>
<evidence type="ECO:0000256" key="1">
    <source>
        <dbReference type="SAM" id="SignalP"/>
    </source>
</evidence>
<protein>
    <recommendedName>
        <fullName evidence="4">EGF-like domain-containing protein</fullName>
    </recommendedName>
</protein>
<accession>A0A250XTA6</accession>
<keyword evidence="1" id="KW-0732">Signal</keyword>
<evidence type="ECO:0000313" key="3">
    <source>
        <dbReference type="Proteomes" id="UP000232323"/>
    </source>
</evidence>
<keyword evidence="3" id="KW-1185">Reference proteome</keyword>
<feature type="chain" id="PRO_5013010168" description="EGF-like domain-containing protein" evidence="1">
    <location>
        <begin position="21"/>
        <end position="189"/>
    </location>
</feature>
<feature type="signal peptide" evidence="1">
    <location>
        <begin position="1"/>
        <end position="20"/>
    </location>
</feature>
<evidence type="ECO:0000313" key="2">
    <source>
        <dbReference type="EMBL" id="GAX86295.1"/>
    </source>
</evidence>
<organism evidence="2 3">
    <name type="scientific">Chlamydomonas eustigma</name>
    <dbReference type="NCBI Taxonomy" id="1157962"/>
    <lineage>
        <taxon>Eukaryota</taxon>
        <taxon>Viridiplantae</taxon>
        <taxon>Chlorophyta</taxon>
        <taxon>core chlorophytes</taxon>
        <taxon>Chlorophyceae</taxon>
        <taxon>CS clade</taxon>
        <taxon>Chlamydomonadales</taxon>
        <taxon>Chlamydomonadaceae</taxon>
        <taxon>Chlamydomonas</taxon>
    </lineage>
</organism>
<dbReference type="EMBL" id="BEGY01000262">
    <property type="protein sequence ID" value="GAX86295.1"/>
    <property type="molecule type" value="Genomic_DNA"/>
</dbReference>